<dbReference type="EMBL" id="HACG01009906">
    <property type="protein sequence ID" value="CEK56771.1"/>
    <property type="molecule type" value="Transcribed_RNA"/>
</dbReference>
<name>A0A0B6YLV6_9EUPU</name>
<proteinExistence type="predicted"/>
<feature type="non-terminal residue" evidence="2">
    <location>
        <position position="93"/>
    </location>
</feature>
<feature type="region of interest" description="Disordered" evidence="1">
    <location>
        <begin position="34"/>
        <end position="53"/>
    </location>
</feature>
<gene>
    <name evidence="2" type="primary">ORF28472</name>
</gene>
<evidence type="ECO:0000313" key="2">
    <source>
        <dbReference type="EMBL" id="CEK56771.1"/>
    </source>
</evidence>
<feature type="non-terminal residue" evidence="2">
    <location>
        <position position="1"/>
    </location>
</feature>
<reference evidence="2" key="1">
    <citation type="submission" date="2014-12" db="EMBL/GenBank/DDBJ databases">
        <title>Insight into the proteome of Arion vulgaris.</title>
        <authorList>
            <person name="Aradska J."/>
            <person name="Bulat T."/>
            <person name="Smidak R."/>
            <person name="Sarate P."/>
            <person name="Gangsoo J."/>
            <person name="Sialana F."/>
            <person name="Bilban M."/>
            <person name="Lubec G."/>
        </authorList>
    </citation>
    <scope>NUCLEOTIDE SEQUENCE</scope>
    <source>
        <tissue evidence="2">Skin</tissue>
    </source>
</reference>
<sequence length="93" mass="11230">SFYDKAAESLEMLLKLVQQDSFPIEAEHFNLTRARSHTHRSHDHGYKNNRRHQRLNLYRSHIHPKKIEIINSLEKEIHREDITSNYQYFSLSL</sequence>
<evidence type="ECO:0000256" key="1">
    <source>
        <dbReference type="SAM" id="MobiDB-lite"/>
    </source>
</evidence>
<dbReference type="AlphaFoldDB" id="A0A0B6YLV6"/>
<protein>
    <submittedName>
        <fullName evidence="2">Uncharacterized protein</fullName>
    </submittedName>
</protein>
<organism evidence="2">
    <name type="scientific">Arion vulgaris</name>
    <dbReference type="NCBI Taxonomy" id="1028688"/>
    <lineage>
        <taxon>Eukaryota</taxon>
        <taxon>Metazoa</taxon>
        <taxon>Spiralia</taxon>
        <taxon>Lophotrochozoa</taxon>
        <taxon>Mollusca</taxon>
        <taxon>Gastropoda</taxon>
        <taxon>Heterobranchia</taxon>
        <taxon>Euthyneura</taxon>
        <taxon>Panpulmonata</taxon>
        <taxon>Eupulmonata</taxon>
        <taxon>Stylommatophora</taxon>
        <taxon>Helicina</taxon>
        <taxon>Arionoidea</taxon>
        <taxon>Arionidae</taxon>
        <taxon>Arion</taxon>
    </lineage>
</organism>
<accession>A0A0B6YLV6</accession>